<keyword evidence="2" id="KW-1185">Reference proteome</keyword>
<protein>
    <submittedName>
        <fullName evidence="1">Uncharacterized protein</fullName>
    </submittedName>
</protein>
<accession>A0ABR8RQ75</accession>
<reference evidence="1 2" key="1">
    <citation type="submission" date="2020-08" db="EMBL/GenBank/DDBJ databases">
        <title>A Genomic Blueprint of the Chicken Gut Microbiome.</title>
        <authorList>
            <person name="Gilroy R."/>
            <person name="Ravi A."/>
            <person name="Getino M."/>
            <person name="Pursley I."/>
            <person name="Horton D.L."/>
            <person name="Alikhan N.-F."/>
            <person name="Baker D."/>
            <person name="Gharbi K."/>
            <person name="Hall N."/>
            <person name="Watson M."/>
            <person name="Adriaenssens E.M."/>
            <person name="Foster-Nyarko E."/>
            <person name="Jarju S."/>
            <person name="Secka A."/>
            <person name="Antonio M."/>
            <person name="Oren A."/>
            <person name="Chaudhuri R."/>
            <person name="La Ragione R.M."/>
            <person name="Hildebrand F."/>
            <person name="Pallen M.J."/>
        </authorList>
    </citation>
    <scope>NUCLEOTIDE SEQUENCE [LARGE SCALE GENOMIC DNA]</scope>
    <source>
        <strain evidence="1 2">Sa4CUA1</strain>
    </source>
</reference>
<dbReference type="Proteomes" id="UP000641803">
    <property type="component" value="Unassembled WGS sequence"/>
</dbReference>
<comment type="caution">
    <text evidence="1">The sequence shown here is derived from an EMBL/GenBank/DDBJ whole genome shotgun (WGS) entry which is preliminary data.</text>
</comment>
<organism evidence="1 2">
    <name type="scientific">Oerskovia rustica</name>
    <dbReference type="NCBI Taxonomy" id="2762237"/>
    <lineage>
        <taxon>Bacteria</taxon>
        <taxon>Bacillati</taxon>
        <taxon>Actinomycetota</taxon>
        <taxon>Actinomycetes</taxon>
        <taxon>Micrococcales</taxon>
        <taxon>Cellulomonadaceae</taxon>
        <taxon>Oerskovia</taxon>
    </lineage>
</organism>
<gene>
    <name evidence="1" type="ORF">H9652_04205</name>
</gene>
<name>A0ABR8RQ75_9CELL</name>
<dbReference type="RefSeq" id="WP_191795019.1">
    <property type="nucleotide sequence ID" value="NZ_JACSQQ010000005.1"/>
</dbReference>
<proteinExistence type="predicted"/>
<sequence>MSDQHVNAERIRVTLNMTAAIAAHLGLTLDAEGATIAPTPGPLVDAIAAHIYARHTENRYTTWEDLSPAGRAPWIATAEGVIQLATTATETVEAGA</sequence>
<dbReference type="EMBL" id="JACSQQ010000005">
    <property type="protein sequence ID" value="MBD7949612.1"/>
    <property type="molecule type" value="Genomic_DNA"/>
</dbReference>
<evidence type="ECO:0000313" key="1">
    <source>
        <dbReference type="EMBL" id="MBD7949612.1"/>
    </source>
</evidence>
<evidence type="ECO:0000313" key="2">
    <source>
        <dbReference type="Proteomes" id="UP000641803"/>
    </source>
</evidence>